<feature type="non-terminal residue" evidence="3">
    <location>
        <position position="89"/>
    </location>
</feature>
<gene>
    <name evidence="3" type="ORF">PMAYCL1PPCAC_14866</name>
</gene>
<organism evidence="3 4">
    <name type="scientific">Pristionchus mayeri</name>
    <dbReference type="NCBI Taxonomy" id="1317129"/>
    <lineage>
        <taxon>Eukaryota</taxon>
        <taxon>Metazoa</taxon>
        <taxon>Ecdysozoa</taxon>
        <taxon>Nematoda</taxon>
        <taxon>Chromadorea</taxon>
        <taxon>Rhabditida</taxon>
        <taxon>Rhabditina</taxon>
        <taxon>Diplogasteromorpha</taxon>
        <taxon>Diplogasteroidea</taxon>
        <taxon>Neodiplogasteridae</taxon>
        <taxon>Pristionchus</taxon>
    </lineage>
</organism>
<protein>
    <submittedName>
        <fullName evidence="3">Uncharacterized protein</fullName>
    </submittedName>
</protein>
<evidence type="ECO:0000313" key="3">
    <source>
        <dbReference type="EMBL" id="GMR44671.1"/>
    </source>
</evidence>
<evidence type="ECO:0000256" key="1">
    <source>
        <dbReference type="SAM" id="Phobius"/>
    </source>
</evidence>
<name>A0AAN5HXZ5_9BILA</name>
<keyword evidence="4" id="KW-1185">Reference proteome</keyword>
<keyword evidence="1" id="KW-0472">Membrane</keyword>
<evidence type="ECO:0000256" key="2">
    <source>
        <dbReference type="SAM" id="SignalP"/>
    </source>
</evidence>
<dbReference type="Proteomes" id="UP001328107">
    <property type="component" value="Unassembled WGS sequence"/>
</dbReference>
<feature type="non-terminal residue" evidence="3">
    <location>
        <position position="1"/>
    </location>
</feature>
<keyword evidence="1" id="KW-0812">Transmembrane</keyword>
<keyword evidence="2" id="KW-0732">Signal</keyword>
<evidence type="ECO:0000313" key="4">
    <source>
        <dbReference type="Proteomes" id="UP001328107"/>
    </source>
</evidence>
<keyword evidence="1" id="KW-1133">Transmembrane helix</keyword>
<feature type="transmembrane region" description="Helical" evidence="1">
    <location>
        <begin position="61"/>
        <end position="84"/>
    </location>
</feature>
<feature type="chain" id="PRO_5042927486" evidence="2">
    <location>
        <begin position="16"/>
        <end position="89"/>
    </location>
</feature>
<accession>A0AAN5HXZ5</accession>
<reference evidence="4" key="1">
    <citation type="submission" date="2022-10" db="EMBL/GenBank/DDBJ databases">
        <title>Genome assembly of Pristionchus species.</title>
        <authorList>
            <person name="Yoshida K."/>
            <person name="Sommer R.J."/>
        </authorList>
    </citation>
    <scope>NUCLEOTIDE SEQUENCE [LARGE SCALE GENOMIC DNA]</scope>
    <source>
        <strain evidence="4">RS5460</strain>
    </source>
</reference>
<sequence length="89" mass="10419">IIVVCILVFFTATLAFTFFPFSKEDSERLIDESRFYLSWVRTRGVYFRFPTTTFVHGMLRIAILCLLVCMAVAIVPFLHMLHVLNKEVR</sequence>
<comment type="caution">
    <text evidence="3">The sequence shown here is derived from an EMBL/GenBank/DDBJ whole genome shotgun (WGS) entry which is preliminary data.</text>
</comment>
<proteinExistence type="predicted"/>
<dbReference type="AlphaFoldDB" id="A0AAN5HXZ5"/>
<feature type="signal peptide" evidence="2">
    <location>
        <begin position="1"/>
        <end position="15"/>
    </location>
</feature>
<dbReference type="EMBL" id="BTRK01000004">
    <property type="protein sequence ID" value="GMR44671.1"/>
    <property type="molecule type" value="Genomic_DNA"/>
</dbReference>